<dbReference type="Gene3D" id="3.40.50.150">
    <property type="entry name" value="Vaccinia Virus protein VP39"/>
    <property type="match status" value="1"/>
</dbReference>
<comment type="pathway">
    <text evidence="1">tRNA modification; wybutosine-tRNA(Phe) biosynthesis.</text>
</comment>
<dbReference type="InterPro" id="IPR013602">
    <property type="entry name" value="Dynein_heavy_linker"/>
</dbReference>
<dbReference type="Pfam" id="PF08393">
    <property type="entry name" value="DHC_N2"/>
    <property type="match status" value="1"/>
</dbReference>
<dbReference type="SUPFAM" id="SSF53335">
    <property type="entry name" value="S-adenosyl-L-methionine-dependent methyltransferases"/>
    <property type="match status" value="1"/>
</dbReference>
<dbReference type="Pfam" id="PF12774">
    <property type="entry name" value="AAA_6"/>
    <property type="match status" value="1"/>
</dbReference>
<feature type="repeat" description="Filamin" evidence="4">
    <location>
        <begin position="616"/>
        <end position="725"/>
    </location>
</feature>
<evidence type="ECO:0000256" key="2">
    <source>
        <dbReference type="ARBA" id="ARBA00022603"/>
    </source>
</evidence>
<dbReference type="InterPro" id="IPR041466">
    <property type="entry name" value="Dynein_AAA5_ext"/>
</dbReference>
<dbReference type="Pfam" id="PF00145">
    <property type="entry name" value="DNA_methylase"/>
    <property type="match status" value="1"/>
</dbReference>
<evidence type="ECO:0000313" key="10">
    <source>
        <dbReference type="Proteomes" id="UP001642484"/>
    </source>
</evidence>
<dbReference type="Proteomes" id="UP001642484">
    <property type="component" value="Unassembled WGS sequence"/>
</dbReference>
<dbReference type="PROSITE" id="PS50194">
    <property type="entry name" value="FILAMIN_REPEAT"/>
    <property type="match status" value="1"/>
</dbReference>
<dbReference type="Pfam" id="PF17852">
    <property type="entry name" value="Dynein_AAA_lid"/>
    <property type="match status" value="1"/>
</dbReference>
<evidence type="ECO:0000313" key="9">
    <source>
        <dbReference type="EMBL" id="CAK9027354.1"/>
    </source>
</evidence>
<dbReference type="SUPFAM" id="SSF117281">
    <property type="entry name" value="Kelch motif"/>
    <property type="match status" value="2"/>
</dbReference>
<evidence type="ECO:0000259" key="7">
    <source>
        <dbReference type="Pfam" id="PF12774"/>
    </source>
</evidence>
<evidence type="ECO:0000259" key="8">
    <source>
        <dbReference type="Pfam" id="PF17852"/>
    </source>
</evidence>
<dbReference type="InterPro" id="IPR013783">
    <property type="entry name" value="Ig-like_fold"/>
</dbReference>
<name>A0ABP0KMZ7_9DINO</name>
<reference evidence="9 10" key="1">
    <citation type="submission" date="2024-02" db="EMBL/GenBank/DDBJ databases">
        <authorList>
            <person name="Chen Y."/>
            <person name="Shah S."/>
            <person name="Dougan E. K."/>
            <person name="Thang M."/>
            <person name="Chan C."/>
        </authorList>
    </citation>
    <scope>NUCLEOTIDE SEQUENCE [LARGE SCALE GENOMIC DNA]</scope>
</reference>
<dbReference type="InterPro" id="IPR015915">
    <property type="entry name" value="Kelch-typ_b-propeller"/>
</dbReference>
<proteinExistence type="predicted"/>
<dbReference type="Gene3D" id="1.10.8.710">
    <property type="match status" value="1"/>
</dbReference>
<dbReference type="Pfam" id="PF00630">
    <property type="entry name" value="Filamin"/>
    <property type="match status" value="1"/>
</dbReference>
<dbReference type="InterPro" id="IPR001298">
    <property type="entry name" value="Filamin/ABP280_rpt"/>
</dbReference>
<dbReference type="InterPro" id="IPR042222">
    <property type="entry name" value="Dynein_2_N"/>
</dbReference>
<evidence type="ECO:0000259" key="6">
    <source>
        <dbReference type="Pfam" id="PF08393"/>
    </source>
</evidence>
<dbReference type="SUPFAM" id="SSF52540">
    <property type="entry name" value="P-loop containing nucleoside triphosphate hydrolases"/>
    <property type="match status" value="3"/>
</dbReference>
<comment type="caution">
    <text evidence="9">The sequence shown here is derived from an EMBL/GenBank/DDBJ whole genome shotgun (WGS) entry which is preliminary data.</text>
</comment>
<dbReference type="InterPro" id="IPR001525">
    <property type="entry name" value="C5_MeTfrase"/>
</dbReference>
<keyword evidence="10" id="KW-1185">Reference proteome</keyword>
<dbReference type="Gene3D" id="2.60.40.10">
    <property type="entry name" value="Immunoglobulins"/>
    <property type="match status" value="2"/>
</dbReference>
<evidence type="ECO:0000256" key="1">
    <source>
        <dbReference type="ARBA" id="ARBA00004797"/>
    </source>
</evidence>
<dbReference type="Pfam" id="PF24681">
    <property type="entry name" value="Kelch_KLHDC2_KLHL20_DRC7"/>
    <property type="match status" value="1"/>
</dbReference>
<feature type="domain" description="Dynein heavy chain AAA 5 extension" evidence="8">
    <location>
        <begin position="2000"/>
        <end position="2110"/>
    </location>
</feature>
<dbReference type="PANTHER" id="PTHR45703:SF8">
    <property type="entry name" value="DYNEINS HEAVY CHAIN"/>
    <property type="match status" value="1"/>
</dbReference>
<dbReference type="InterPro" id="IPR043157">
    <property type="entry name" value="Dynein_AAA1S"/>
</dbReference>
<dbReference type="SMART" id="SM00557">
    <property type="entry name" value="IG_FLMN"/>
    <property type="match status" value="1"/>
</dbReference>
<evidence type="ECO:0000256" key="4">
    <source>
        <dbReference type="PROSITE-ProRule" id="PRU00087"/>
    </source>
</evidence>
<keyword evidence="3" id="KW-0808">Transferase</keyword>
<dbReference type="InterPro" id="IPR017868">
    <property type="entry name" value="Filamin/ABP280_repeat-like"/>
</dbReference>
<dbReference type="InterPro" id="IPR035699">
    <property type="entry name" value="AAA_6"/>
</dbReference>
<dbReference type="Gene3D" id="3.20.180.20">
    <property type="entry name" value="Dynein heavy chain, N-terminal domain 2"/>
    <property type="match status" value="1"/>
</dbReference>
<dbReference type="Pfam" id="PF12775">
    <property type="entry name" value="AAA_7"/>
    <property type="match status" value="1"/>
</dbReference>
<dbReference type="Gene3D" id="1.20.140.100">
    <property type="entry name" value="Dynein heavy chain, N-terminal domain 2"/>
    <property type="match status" value="1"/>
</dbReference>
<organism evidence="9 10">
    <name type="scientific">Durusdinium trenchii</name>
    <dbReference type="NCBI Taxonomy" id="1381693"/>
    <lineage>
        <taxon>Eukaryota</taxon>
        <taxon>Sar</taxon>
        <taxon>Alveolata</taxon>
        <taxon>Dinophyceae</taxon>
        <taxon>Suessiales</taxon>
        <taxon>Symbiodiniaceae</taxon>
        <taxon>Durusdinium</taxon>
    </lineage>
</organism>
<feature type="region of interest" description="Disordered" evidence="5">
    <location>
        <begin position="3397"/>
        <end position="3418"/>
    </location>
</feature>
<dbReference type="PANTHER" id="PTHR45703">
    <property type="entry name" value="DYNEIN HEAVY CHAIN"/>
    <property type="match status" value="1"/>
</dbReference>
<dbReference type="InterPro" id="IPR029063">
    <property type="entry name" value="SAM-dependent_MTases_sf"/>
</dbReference>
<gene>
    <name evidence="9" type="ORF">CCMP2556_LOCUS16726</name>
</gene>
<keyword evidence="2" id="KW-0489">Methyltransferase</keyword>
<dbReference type="InterPro" id="IPR014756">
    <property type="entry name" value="Ig_E-set"/>
</dbReference>
<dbReference type="EMBL" id="CAXAMN010009002">
    <property type="protein sequence ID" value="CAK9027354.1"/>
    <property type="molecule type" value="Genomic_DNA"/>
</dbReference>
<protein>
    <submittedName>
        <fullName evidence="9">Uncharacterized protein</fullName>
    </submittedName>
</protein>
<feature type="domain" description="Dynein heavy chain linker" evidence="6">
    <location>
        <begin position="927"/>
        <end position="1326"/>
    </location>
</feature>
<dbReference type="Gene3D" id="3.40.50.300">
    <property type="entry name" value="P-loop containing nucleotide triphosphate hydrolases"/>
    <property type="match status" value="3"/>
</dbReference>
<dbReference type="Gene3D" id="2.120.10.80">
    <property type="entry name" value="Kelch-type beta propeller"/>
    <property type="match status" value="2"/>
</dbReference>
<dbReference type="Gene3D" id="1.20.58.1120">
    <property type="match status" value="1"/>
</dbReference>
<feature type="domain" description="Dynein heavy chain hydrolytic ATP-binding dynein motor region" evidence="7">
    <location>
        <begin position="1486"/>
        <end position="1815"/>
    </location>
</feature>
<dbReference type="InterPro" id="IPR026983">
    <property type="entry name" value="DHC"/>
</dbReference>
<dbReference type="InterPro" id="IPR042228">
    <property type="entry name" value="Dynein_linker_3"/>
</dbReference>
<evidence type="ECO:0000256" key="3">
    <source>
        <dbReference type="ARBA" id="ARBA00022679"/>
    </source>
</evidence>
<dbReference type="InterPro" id="IPR027417">
    <property type="entry name" value="P-loop_NTPase"/>
</dbReference>
<dbReference type="Gene3D" id="1.10.287.2620">
    <property type="match status" value="1"/>
</dbReference>
<evidence type="ECO:0000256" key="5">
    <source>
        <dbReference type="SAM" id="MobiDB-lite"/>
    </source>
</evidence>
<sequence>MPAHPFQWTRLKNSGNVSVSPRAGHTITLSSVGFLLYGGMDGRRNDQGNPAPNSDLYLLKVGGKTFQWEQVEVDPGSQLPPARTLHTALAISQDEVFVFGGIHSATPDRVLNDGWILDTGCYEWKHVGFLAEYGGNTVHWTRPDTTSCPRKRLSGKILEHPYVAAQAEVIGQGESMRRNTGTRRISGMAQTARSAVSGLNFETLALAASKAVVGASMSIGGESGGDGGSSRKSWKKFLAKQMTSSVKAGDLEWLACRWTRFQPKDEAGLVNFEEEQFLEDPWTKNSSEFADFCRVECSEIIWPKNPLQDILTMVCATAQGNEDEDASKGPAPRGNHSTCLYENTIILFGGHGGFGYQRKAFNDVWALNLDSFRWTELLCHGNPPAPRSGHCAFQKDGFVYIFGGWNGESQFNDLFMLDVENKDWSDVDLNWSVPRWNMAVQLVEAIPSWRVFVFGGSADRHGEGRTMGSYDRELGVLDLGDERSWLSLSPERAKLDGWANKWLDDCWQIDVSSIVGPPYAIVKVEPSLGPVSGSQKVQIFGVGFLSVPGVAVIRFTGGNGKSVEAQGTILDDELVECLTPKAEGIGPRSCEVRIAIGVKDFTTTMAEFQYFMNTVPERSLCYGPGLLMEQQAESTTRFRIQARNQAGDNRKSGRDEWVIQVQHVYVNEKGKESLRELPHEIIDFDTGQYEVRYIPEPGDLIIRVSMVDELGKPRPIRGSPFKASSIQYAKNRANEYLGPIVHSWLSQTLKSLDDFYRSTETGQGAKLNEEDVKGLIKVMNHIQDLYKNESELIRLQDCIYETLAHIEREGVPVEKQLKSLKKVCNALVHLRTLCHSTEQAIQPMVQVQSEIYKGRIAAFEQSLRSYQAGLKQEAYYYYRSGVELAFQRIQTVTTHLDMTLDRTSPWHLIAKNFDYPDEVKESFKIMNMMREDVALIKSLWDHEVARIRLAESYLVKRWGTVDALQMEDDIKTNFKKLKEYKVDKRLDVYTGMQEVIKRWVIFCPLVAELLDPSMRPRHWMALVHLCGKSVDVSKVKDLLLRDMWTLELYKHPQEVEEIGEQAKQESKMEGTIAKLHRIWSAVEFVYEKHKGSDVMLMHLKDEDVETLEENQVQVQNMFASRFLSTFEEQVLFWQKTLASISETSSLLSEVIRTWVFLENLFIHSEEVKKELPDETERFMDIDEDVKALLARGYEARFAKQFCCEPSDWEKTQQQLLMCEKALNEFMDGKRQAFPRFYFMSSADLLDVLSNGNNPARVVHHFPKFFNAIEKYDLEFPDGPTSRPYASGLHAAIGKEYVPFFEALHLVGKVEMYLERCIETFRTTLRHFALNDLRSYAENDCQVDGPARGKWLLGVKAAQGALLVQLITWVQLVESAFQAAVVSEDEAILDEQDGQKKVEEAWRRQQELLLDLIRLTQTDLDKPARQKVMCAITLDAHNRDVQERLVRDKVTSADAFQWQSMLKSYWILDEEHEANAQMQICDARIWYAYEYLGNGPRLVVTPLTDRIYVTATQALHLHMGCAPAGPAGTGKTESTKDLANALARACYVINAAPEMDYLTLGNIFKGLAASGSWGCFDEFNRLVPEVLSVCTVQFKAVCDALRQHAARFILQGDEIQLDRGVGVFITMNPGYLGRSELPEGLKALFRPITVMVPDFMLIMENMFMSEGFLDAKKLALKFSTLYALNKDLLSKSNKYDWGMRAIKSVLVVAGGFKRADPRLSEQAVLMRSLRDTNVAKIEGDDLKIFMGLLADLFPGVQVPRARDTEFEEIVVDTMENEFGFTNDPDGYLLLKISQLIELLDIRHSVFLMGNPGSFKSFLWKVLKNAKTKRGDKTTVVDFSPKAISTNELYGSVNMHTREWKDGILSKTMRDLGQIPDTHPKWIMLDGDLDANWIESMNSVMDDSRLLTLPSNERIPLKLHMTLGSARLGRWSAAKATRKVKVVNWTPVKMIFEIRDLNYATPATATRAGIVCMSDKEGVQWQCYVKSWVKKLSYSDTVKEQLSNFFQKYCPPTLAWIRKTAKLQVPYVEISLVSSLCSLLDARLTSQNLESLETWFAFSTIFATGSCLAEVDGVDYRKAFSNWWKTEMKTVKYPTKGLVFDLYVRDMRLEEWSGLVEPIHYRSTTPMGEITVPTTETVCLDYFMRALIEVQHPVMLIGLAGCGKTQSCTGLLKKLNHEVFMGYKMNMSYYTDSAMLQTMMEIPLEKKAGKLYAPPGKLQMMLHMNWIYFIDDLNMPALDKYNTQSAIELIKQKQDYNHWYDRAKIQIKDIGSTQYLCCMNPTAGSFTVNQRLQRHFWTCSVQFPEQNALNVIYATFMKGHFDTYSFKVQVQEIANWVIKVPRLKVLKSATTPPQTLDPLIFVRQEIIKSLAQEGLQWFGRNMHYEFNIRHMSGVFAGLLKAKPSEFNDAEKLVLLWIHETWLSCSQPLREFSVYKGFVLPARVLCSVRFLCTCAMAWLNRTLALVDEALTEHRRPAVLEFFKSREFPTSQVCDGQSCIVMGTLINRSQDHIRIAQMKFVPGQGWTQPDADPKEVLVMVPNLSRRHLKIDAGEQVLCCGKCINSENEALTFDEQVLILPRPVWMSDMPINTVHYFAGAFGGWSRALQWLCQHTKSWTLGTQISVDADATVMNIWAEQHGQAAWHGKTSPTCSWDPSSHVGLCTHVGDKSLLTRCAFPTNSCSTMSPPCISWSRGGKSQGLDCAAGYAFFECIQAIDLQQPIMVLAECADETPQHPHFDILRQAMLLIGYKPLWEQVTPLHLLSHNMRTRWLAAWIRSDVSGCKFDAVIIPRAPPTTPWHSEVNNLWIPPEVASQLHVTKEAKAKYVDPQFLPQAKKARVSGGSANEVLRLRLAARDEPLPTLCSSYSSQHMLDPVHLANKGIFAVLDACGDEVSFLSPPDSIVLPCAVSEAFHGPSNAIAQPHALLAWSVALRALSTQSEAPEFLIREAWQQRITSLNAVVQKKGQWLWVQKLEVFVKALDFRFYFLPDPAVRYILIKTCLHSAGTSRLTHVPASATLFEALQCILTFADTNPEDVTFDQALGPIMREELAATSLDGNKIIRCFWKNQLIATLALESKFDGMHLVEDIISPTQPFEFQEPADSIVISCVDQVYASLTAHPTFMHAITFMEFCAKACRELRNPSHCAIAWEQPPLLFAIQTPQEQSVAFIQMQLNQQRAPQYATSIGLQRWDPKFDDFNDDLFGETNFATHGRTLMLLQVQAHWALIETVQNSGSITVNVFGLPQALAVRAAHITCRLVDIAPSRASIELHLTPLDENMCGWCLIYRLFRAVGLHECLPDGLSRSSGLNPHHIEAIIASVLATKREWDRYTADADLKSFAFRYRLNFLLHLASIESTAGLATESMCGILWSLSMALPSAENKVRSLVMPLRRRSSMETVLSRRSCDSQELPDASTEAPSASVDPLTIHDPWARAKSPPSKWEDLILSKSHPFLDEKGNQLAQLHRLQATNLTGGIIMTTRQYVVEAVNKAVGTPPVSAPLSSTAESKRIETLEARSKYLE</sequence>
<dbReference type="CDD" id="cd00102">
    <property type="entry name" value="IPT"/>
    <property type="match status" value="1"/>
</dbReference>
<dbReference type="Gene3D" id="1.20.920.30">
    <property type="match status" value="1"/>
</dbReference>
<accession>A0ABP0KMZ7</accession>
<dbReference type="SUPFAM" id="SSF81296">
    <property type="entry name" value="E set domains"/>
    <property type="match status" value="1"/>
</dbReference>